<keyword evidence="3 6" id="KW-0812">Transmembrane</keyword>
<comment type="subcellular location">
    <subcellularLocation>
        <location evidence="1 6">Membrane</location>
        <topology evidence="1 6">Multi-pass membrane protein</topology>
    </subcellularLocation>
</comment>
<dbReference type="GO" id="GO:0015085">
    <property type="term" value="F:calcium ion transmembrane transporter activity"/>
    <property type="evidence" value="ECO:0007669"/>
    <property type="project" value="TreeGrafter"/>
</dbReference>
<evidence type="ECO:0000256" key="5">
    <source>
        <dbReference type="ARBA" id="ARBA00023136"/>
    </source>
</evidence>
<dbReference type="EMBL" id="JAODUP010000015">
    <property type="protein sequence ID" value="KAK2168700.1"/>
    <property type="molecule type" value="Genomic_DNA"/>
</dbReference>
<keyword evidence="9" id="KW-1185">Reference proteome</keyword>
<evidence type="ECO:0000313" key="8">
    <source>
        <dbReference type="EMBL" id="KAK2168700.1"/>
    </source>
</evidence>
<dbReference type="GO" id="GO:0005384">
    <property type="term" value="F:manganese ion transmembrane transporter activity"/>
    <property type="evidence" value="ECO:0007669"/>
    <property type="project" value="TreeGrafter"/>
</dbReference>
<dbReference type="Proteomes" id="UP001208570">
    <property type="component" value="Unassembled WGS sequence"/>
</dbReference>
<dbReference type="Pfam" id="PF01169">
    <property type="entry name" value="GDT1"/>
    <property type="match status" value="2"/>
</dbReference>
<evidence type="ECO:0000256" key="2">
    <source>
        <dbReference type="ARBA" id="ARBA00009190"/>
    </source>
</evidence>
<evidence type="ECO:0000256" key="3">
    <source>
        <dbReference type="ARBA" id="ARBA00022692"/>
    </source>
</evidence>
<keyword evidence="4 6" id="KW-1133">Transmembrane helix</keyword>
<dbReference type="AlphaFoldDB" id="A0AAD9NG17"/>
<dbReference type="PANTHER" id="PTHR12608">
    <property type="entry name" value="TRANSMEMBRANE PROTEIN HTP-1 RELATED"/>
    <property type="match status" value="1"/>
</dbReference>
<name>A0AAD9NG17_9ANNE</name>
<dbReference type="InterPro" id="IPR001727">
    <property type="entry name" value="GDT1-like"/>
</dbReference>
<keyword evidence="5 6" id="KW-0472">Membrane</keyword>
<accession>A0AAD9NG17</accession>
<protein>
    <recommendedName>
        <fullName evidence="6">GDT1 family protein</fullName>
    </recommendedName>
</protein>
<dbReference type="GO" id="GO:0016020">
    <property type="term" value="C:membrane"/>
    <property type="evidence" value="ECO:0007669"/>
    <property type="project" value="UniProtKB-SubCell"/>
</dbReference>
<evidence type="ECO:0000256" key="6">
    <source>
        <dbReference type="RuleBase" id="RU365102"/>
    </source>
</evidence>
<dbReference type="GO" id="GO:0032468">
    <property type="term" value="P:Golgi calcium ion homeostasis"/>
    <property type="evidence" value="ECO:0007669"/>
    <property type="project" value="TreeGrafter"/>
</dbReference>
<feature type="transmembrane region" description="Helical" evidence="6">
    <location>
        <begin position="215"/>
        <end position="233"/>
    </location>
</feature>
<evidence type="ECO:0000256" key="4">
    <source>
        <dbReference type="ARBA" id="ARBA00022989"/>
    </source>
</evidence>
<dbReference type="PROSITE" id="PS01214">
    <property type="entry name" value="UPF0016"/>
    <property type="match status" value="1"/>
</dbReference>
<gene>
    <name evidence="8" type="ORF">LSH36_15g20037</name>
</gene>
<comment type="caution">
    <text evidence="8">The sequence shown here is derived from an EMBL/GenBank/DDBJ whole genome shotgun (WGS) entry which is preliminary data.</text>
</comment>
<feature type="transmembrane region" description="Helical" evidence="6">
    <location>
        <begin position="119"/>
        <end position="143"/>
    </location>
</feature>
<feature type="transmembrane region" description="Helical" evidence="6">
    <location>
        <begin position="253"/>
        <end position="274"/>
    </location>
</feature>
<feature type="transmembrane region" description="Helical" evidence="6">
    <location>
        <begin position="79"/>
        <end position="98"/>
    </location>
</feature>
<feature type="transmembrane region" description="Helical" evidence="6">
    <location>
        <begin position="286"/>
        <end position="305"/>
    </location>
</feature>
<organism evidence="8 9">
    <name type="scientific">Paralvinella palmiformis</name>
    <dbReference type="NCBI Taxonomy" id="53620"/>
    <lineage>
        <taxon>Eukaryota</taxon>
        <taxon>Metazoa</taxon>
        <taxon>Spiralia</taxon>
        <taxon>Lophotrochozoa</taxon>
        <taxon>Annelida</taxon>
        <taxon>Polychaeta</taxon>
        <taxon>Sedentaria</taxon>
        <taxon>Canalipalpata</taxon>
        <taxon>Terebellida</taxon>
        <taxon>Terebelliformia</taxon>
        <taxon>Alvinellidae</taxon>
        <taxon>Paralvinella</taxon>
    </lineage>
</organism>
<comment type="similarity">
    <text evidence="2 6">Belongs to the GDT1 family.</text>
</comment>
<reference evidence="8" key="1">
    <citation type="journal article" date="2023" name="Mol. Biol. Evol.">
        <title>Third-Generation Sequencing Reveals the Adaptive Role of the Epigenome in Three Deep-Sea Polychaetes.</title>
        <authorList>
            <person name="Perez M."/>
            <person name="Aroh O."/>
            <person name="Sun Y."/>
            <person name="Lan Y."/>
            <person name="Juniper S.K."/>
            <person name="Young C.R."/>
            <person name="Angers B."/>
            <person name="Qian P.Y."/>
        </authorList>
    </citation>
    <scope>NUCLEOTIDE SEQUENCE</scope>
    <source>
        <strain evidence="8">P08H-3</strain>
    </source>
</reference>
<dbReference type="PANTHER" id="PTHR12608:SF1">
    <property type="entry name" value="TRANSMEMBRANE PROTEIN 165"/>
    <property type="match status" value="1"/>
</dbReference>
<feature type="transmembrane region" description="Helical" evidence="6">
    <location>
        <begin position="149"/>
        <end position="167"/>
    </location>
</feature>
<feature type="coiled-coil region" evidence="7">
    <location>
        <begin position="175"/>
        <end position="202"/>
    </location>
</feature>
<evidence type="ECO:0000313" key="9">
    <source>
        <dbReference type="Proteomes" id="UP001208570"/>
    </source>
</evidence>
<evidence type="ECO:0000256" key="1">
    <source>
        <dbReference type="ARBA" id="ARBA00004141"/>
    </source>
</evidence>
<dbReference type="GO" id="GO:0005794">
    <property type="term" value="C:Golgi apparatus"/>
    <property type="evidence" value="ECO:0007669"/>
    <property type="project" value="TreeGrafter"/>
</dbReference>
<dbReference type="InterPro" id="IPR049555">
    <property type="entry name" value="GDT1-like_CS"/>
</dbReference>
<proteinExistence type="inferred from homology"/>
<dbReference type="GO" id="GO:0032472">
    <property type="term" value="P:Golgi calcium ion transport"/>
    <property type="evidence" value="ECO:0007669"/>
    <property type="project" value="TreeGrafter"/>
</dbReference>
<sequence length="309" mass="33791">MLKMSSSGSSVQLFYKTVVGLLVVYSFINLLHPTSAAEVVAQPTEKQSNINKENAQVQQQQKGVVPPQPKLPVLVKDKGLVDFGFIHAFVASLSVIIVSELGDKTFFIAAIMAMRHSRLIVYLGAIGALGFMTVMSAILGYATNVIPRWFTYYASSALFAIFGLKMLKEGYYMSADEGQEELEEAQADIKKKEEEIDKQSTTDVEVASSNHRRSWLKSFFSQVFIQSFTLTFLAEWGDRSQISTIILAARDEVIGVILGGTLGHALCTGLAVLGGRFIAQKISLKTVHLVGGLVFIIFALSALVIEPDD</sequence>
<evidence type="ECO:0000256" key="7">
    <source>
        <dbReference type="SAM" id="Coils"/>
    </source>
</evidence>
<keyword evidence="7" id="KW-0175">Coiled coil</keyword>